<evidence type="ECO:0000313" key="6">
    <source>
        <dbReference type="Proteomes" id="UP000308730"/>
    </source>
</evidence>
<comment type="caution">
    <text evidence="5">The sequence shown here is derived from an EMBL/GenBank/DDBJ whole genome shotgun (WGS) entry which is preliminary data.</text>
</comment>
<keyword evidence="3" id="KW-0949">S-adenosyl-L-methionine</keyword>
<evidence type="ECO:0000313" key="5">
    <source>
        <dbReference type="EMBL" id="THH29297.1"/>
    </source>
</evidence>
<name>A0A4S4MUP7_9APHY</name>
<dbReference type="GO" id="GO:0032259">
    <property type="term" value="P:methylation"/>
    <property type="evidence" value="ECO:0007669"/>
    <property type="project" value="UniProtKB-KW"/>
</dbReference>
<reference evidence="5 6" key="1">
    <citation type="submission" date="2019-02" db="EMBL/GenBank/DDBJ databases">
        <title>Genome sequencing of the rare red list fungi Antrodiella citrinella (Flaviporus citrinellus).</title>
        <authorList>
            <person name="Buettner E."/>
            <person name="Kellner H."/>
        </authorList>
    </citation>
    <scope>NUCLEOTIDE SEQUENCE [LARGE SCALE GENOMIC DNA]</scope>
    <source>
        <strain evidence="5 6">DSM 108506</strain>
    </source>
</reference>
<feature type="domain" description="O-methyltransferase C-terminal" evidence="4">
    <location>
        <begin position="89"/>
        <end position="251"/>
    </location>
</feature>
<evidence type="ECO:0000259" key="4">
    <source>
        <dbReference type="Pfam" id="PF00891"/>
    </source>
</evidence>
<dbReference type="InterPro" id="IPR029063">
    <property type="entry name" value="SAM-dependent_MTases_sf"/>
</dbReference>
<dbReference type="OrthoDB" id="2410195at2759"/>
<proteinExistence type="predicted"/>
<dbReference type="AlphaFoldDB" id="A0A4S4MUP7"/>
<dbReference type="PANTHER" id="PTHR43712:SF2">
    <property type="entry name" value="O-METHYLTRANSFERASE CICE"/>
    <property type="match status" value="1"/>
</dbReference>
<dbReference type="Proteomes" id="UP000308730">
    <property type="component" value="Unassembled WGS sequence"/>
</dbReference>
<keyword evidence="2" id="KW-0808">Transferase</keyword>
<dbReference type="InterPro" id="IPR036388">
    <property type="entry name" value="WH-like_DNA-bd_sf"/>
</dbReference>
<evidence type="ECO:0000256" key="3">
    <source>
        <dbReference type="ARBA" id="ARBA00022691"/>
    </source>
</evidence>
<dbReference type="InterPro" id="IPR016461">
    <property type="entry name" value="COMT-like"/>
</dbReference>
<dbReference type="PANTHER" id="PTHR43712">
    <property type="entry name" value="PUTATIVE (AFU_ORTHOLOGUE AFUA_4G14580)-RELATED"/>
    <property type="match status" value="1"/>
</dbReference>
<dbReference type="SUPFAM" id="SSF46785">
    <property type="entry name" value="Winged helix' DNA-binding domain"/>
    <property type="match status" value="1"/>
</dbReference>
<dbReference type="InterPro" id="IPR001077">
    <property type="entry name" value="COMT_C"/>
</dbReference>
<keyword evidence="6" id="KW-1185">Reference proteome</keyword>
<dbReference type="InterPro" id="IPR036390">
    <property type="entry name" value="WH_DNA-bd_sf"/>
</dbReference>
<sequence length="296" mass="33343">MLVSYRSLLTRASIGVALEAKIADLLKDYPQGLHVSEIALRCGIDEGKRLLRLLATKQCFHEVHDDMFANNRLSVLLRLDNPVSSSTIDQTAFTKAYDGYMLWDDYTKVAPEKSRRFGDGMIRFSHILNTQSMVHGFPWKDLPPGTTLCDLGSGVEYMSLDIARLSPDIRIVLQDQPETIEQGKIFWNDNAPEIHEEGRVGFAPIDFFKEFPDAIFTIHNWMDEASQTLLTNIKKVMKATSRIILRNTTSVDSADGKIENAPALLPPNYGQGRLARHFLDIDMMASYLDAAEMEMG</sequence>
<keyword evidence="1" id="KW-0489">Methyltransferase</keyword>
<dbReference type="EMBL" id="SGPM01000130">
    <property type="protein sequence ID" value="THH29297.1"/>
    <property type="molecule type" value="Genomic_DNA"/>
</dbReference>
<dbReference type="GO" id="GO:0008171">
    <property type="term" value="F:O-methyltransferase activity"/>
    <property type="evidence" value="ECO:0007669"/>
    <property type="project" value="InterPro"/>
</dbReference>
<organism evidence="5 6">
    <name type="scientific">Antrodiella citrinella</name>
    <dbReference type="NCBI Taxonomy" id="2447956"/>
    <lineage>
        <taxon>Eukaryota</taxon>
        <taxon>Fungi</taxon>
        <taxon>Dikarya</taxon>
        <taxon>Basidiomycota</taxon>
        <taxon>Agaricomycotina</taxon>
        <taxon>Agaricomycetes</taxon>
        <taxon>Polyporales</taxon>
        <taxon>Steccherinaceae</taxon>
        <taxon>Antrodiella</taxon>
    </lineage>
</organism>
<dbReference type="SUPFAM" id="SSF53335">
    <property type="entry name" value="S-adenosyl-L-methionine-dependent methyltransferases"/>
    <property type="match status" value="1"/>
</dbReference>
<dbReference type="Pfam" id="PF00891">
    <property type="entry name" value="Methyltransf_2"/>
    <property type="match status" value="1"/>
</dbReference>
<dbReference type="Gene3D" id="1.10.10.10">
    <property type="entry name" value="Winged helix-like DNA-binding domain superfamily/Winged helix DNA-binding domain"/>
    <property type="match status" value="1"/>
</dbReference>
<protein>
    <recommendedName>
        <fullName evidence="4">O-methyltransferase C-terminal domain-containing protein</fullName>
    </recommendedName>
</protein>
<evidence type="ECO:0000256" key="1">
    <source>
        <dbReference type="ARBA" id="ARBA00022603"/>
    </source>
</evidence>
<accession>A0A4S4MUP7</accession>
<dbReference type="PIRSF" id="PIRSF005739">
    <property type="entry name" value="O-mtase"/>
    <property type="match status" value="1"/>
</dbReference>
<gene>
    <name evidence="5" type="ORF">EUX98_g4894</name>
</gene>
<dbReference type="Gene3D" id="3.40.50.150">
    <property type="entry name" value="Vaccinia Virus protein VP39"/>
    <property type="match status" value="1"/>
</dbReference>
<evidence type="ECO:0000256" key="2">
    <source>
        <dbReference type="ARBA" id="ARBA00022679"/>
    </source>
</evidence>